<evidence type="ECO:0000313" key="2">
    <source>
        <dbReference type="EMBL" id="TCT05500.1"/>
    </source>
</evidence>
<dbReference type="Proteomes" id="UP000294664">
    <property type="component" value="Unassembled WGS sequence"/>
</dbReference>
<name>A0A4R3LXW8_9HYPH</name>
<organism evidence="2 3">
    <name type="scientific">Aquabacter spiritensis</name>
    <dbReference type="NCBI Taxonomy" id="933073"/>
    <lineage>
        <taxon>Bacteria</taxon>
        <taxon>Pseudomonadati</taxon>
        <taxon>Pseudomonadota</taxon>
        <taxon>Alphaproteobacteria</taxon>
        <taxon>Hyphomicrobiales</taxon>
        <taxon>Xanthobacteraceae</taxon>
        <taxon>Aquabacter</taxon>
    </lineage>
</organism>
<protein>
    <submittedName>
        <fullName evidence="2">Uncharacterized protein</fullName>
    </submittedName>
</protein>
<keyword evidence="3" id="KW-1185">Reference proteome</keyword>
<dbReference type="AlphaFoldDB" id="A0A4R3LXW8"/>
<gene>
    <name evidence="2" type="ORF">EDC64_10457</name>
</gene>
<dbReference type="RefSeq" id="WP_132030852.1">
    <property type="nucleotide sequence ID" value="NZ_SMAI01000004.1"/>
</dbReference>
<sequence length="115" mass="11696">MSEDTCSPIPSAYPCPRGRTSGARSDTDPHVAPARRRHPLGTLTGRAAGGERLSLALAKSGCDFVVTTPDLERKAIQAPDVASLIPRAASAFGLSDTGFIPAQGAHGAAASEVTG</sequence>
<evidence type="ECO:0000256" key="1">
    <source>
        <dbReference type="SAM" id="MobiDB-lite"/>
    </source>
</evidence>
<reference evidence="2 3" key="1">
    <citation type="submission" date="2019-03" db="EMBL/GenBank/DDBJ databases">
        <title>Genomic Encyclopedia of Type Strains, Phase IV (KMG-IV): sequencing the most valuable type-strain genomes for metagenomic binning, comparative biology and taxonomic classification.</title>
        <authorList>
            <person name="Goeker M."/>
        </authorList>
    </citation>
    <scope>NUCLEOTIDE SEQUENCE [LARGE SCALE GENOMIC DNA]</scope>
    <source>
        <strain evidence="2 3">DSM 9035</strain>
    </source>
</reference>
<proteinExistence type="predicted"/>
<dbReference type="EMBL" id="SMAI01000004">
    <property type="protein sequence ID" value="TCT05500.1"/>
    <property type="molecule type" value="Genomic_DNA"/>
</dbReference>
<evidence type="ECO:0000313" key="3">
    <source>
        <dbReference type="Proteomes" id="UP000294664"/>
    </source>
</evidence>
<comment type="caution">
    <text evidence="2">The sequence shown here is derived from an EMBL/GenBank/DDBJ whole genome shotgun (WGS) entry which is preliminary data.</text>
</comment>
<accession>A0A4R3LXW8</accession>
<feature type="region of interest" description="Disordered" evidence="1">
    <location>
        <begin position="1"/>
        <end position="45"/>
    </location>
</feature>